<evidence type="ECO:0000313" key="1">
    <source>
        <dbReference type="EnsemblPlants" id="TuG1812G0100003877.01.T01"/>
    </source>
</evidence>
<reference evidence="1" key="2">
    <citation type="submission" date="2018-03" db="EMBL/GenBank/DDBJ databases">
        <title>The Triticum urartu genome reveals the dynamic nature of wheat genome evolution.</title>
        <authorList>
            <person name="Ling H."/>
            <person name="Ma B."/>
            <person name="Shi X."/>
            <person name="Liu H."/>
            <person name="Dong L."/>
            <person name="Sun H."/>
            <person name="Cao Y."/>
            <person name="Gao Q."/>
            <person name="Zheng S."/>
            <person name="Li Y."/>
            <person name="Yu Y."/>
            <person name="Du H."/>
            <person name="Qi M."/>
            <person name="Li Y."/>
            <person name="Yu H."/>
            <person name="Cui Y."/>
            <person name="Wang N."/>
            <person name="Chen C."/>
            <person name="Wu H."/>
            <person name="Zhao Y."/>
            <person name="Zhang J."/>
            <person name="Li Y."/>
            <person name="Zhou W."/>
            <person name="Zhang B."/>
            <person name="Hu W."/>
            <person name="Eijk M."/>
            <person name="Tang J."/>
            <person name="Witsenboer H."/>
            <person name="Zhao S."/>
            <person name="Li Z."/>
            <person name="Zhang A."/>
            <person name="Wang D."/>
            <person name="Liang C."/>
        </authorList>
    </citation>
    <scope>NUCLEOTIDE SEQUENCE [LARGE SCALE GENOMIC DNA]</scope>
    <source>
        <strain evidence="1">cv. G1812</strain>
    </source>
</reference>
<reference evidence="1" key="3">
    <citation type="submission" date="2022-06" db="UniProtKB">
        <authorList>
            <consortium name="EnsemblPlants"/>
        </authorList>
    </citation>
    <scope>IDENTIFICATION</scope>
</reference>
<protein>
    <submittedName>
        <fullName evidence="1">Uncharacterized protein</fullName>
    </submittedName>
</protein>
<evidence type="ECO:0000313" key="2">
    <source>
        <dbReference type="Proteomes" id="UP000015106"/>
    </source>
</evidence>
<dbReference type="EnsemblPlants" id="TuG1812G0100003877.01.T01">
    <property type="protein sequence ID" value="TuG1812G0100003877.01.T01"/>
    <property type="gene ID" value="TuG1812G0100003877.01"/>
</dbReference>
<accession>A0A8R7P5B3</accession>
<sequence>MHRYSSGTPVPKSRPPIRRCLAHPHARGFASSCTRHLKHGRGTLLPSNLFGLCKGKRRDESNVWLGFVKGREEGNDMEQLQGHTRRGGSTPTPWKVRLDSGYLVLPITISHRMIVAIKSVNSKSLNNNTLNSLYVLM</sequence>
<proteinExistence type="predicted"/>
<dbReference type="Gramene" id="TuG1812G0100003877.01.T01">
    <property type="protein sequence ID" value="TuG1812G0100003877.01.T01"/>
    <property type="gene ID" value="TuG1812G0100003877.01"/>
</dbReference>
<dbReference type="Proteomes" id="UP000015106">
    <property type="component" value="Chromosome 1"/>
</dbReference>
<keyword evidence="2" id="KW-1185">Reference proteome</keyword>
<dbReference type="AlphaFoldDB" id="A0A8R7P5B3"/>
<organism evidence="1 2">
    <name type="scientific">Triticum urartu</name>
    <name type="common">Red wild einkorn</name>
    <name type="synonym">Crithodium urartu</name>
    <dbReference type="NCBI Taxonomy" id="4572"/>
    <lineage>
        <taxon>Eukaryota</taxon>
        <taxon>Viridiplantae</taxon>
        <taxon>Streptophyta</taxon>
        <taxon>Embryophyta</taxon>
        <taxon>Tracheophyta</taxon>
        <taxon>Spermatophyta</taxon>
        <taxon>Magnoliopsida</taxon>
        <taxon>Liliopsida</taxon>
        <taxon>Poales</taxon>
        <taxon>Poaceae</taxon>
        <taxon>BOP clade</taxon>
        <taxon>Pooideae</taxon>
        <taxon>Triticodae</taxon>
        <taxon>Triticeae</taxon>
        <taxon>Triticinae</taxon>
        <taxon>Triticum</taxon>
    </lineage>
</organism>
<reference evidence="2" key="1">
    <citation type="journal article" date="2013" name="Nature">
        <title>Draft genome of the wheat A-genome progenitor Triticum urartu.</title>
        <authorList>
            <person name="Ling H.Q."/>
            <person name="Zhao S."/>
            <person name="Liu D."/>
            <person name="Wang J."/>
            <person name="Sun H."/>
            <person name="Zhang C."/>
            <person name="Fan H."/>
            <person name="Li D."/>
            <person name="Dong L."/>
            <person name="Tao Y."/>
            <person name="Gao C."/>
            <person name="Wu H."/>
            <person name="Li Y."/>
            <person name="Cui Y."/>
            <person name="Guo X."/>
            <person name="Zheng S."/>
            <person name="Wang B."/>
            <person name="Yu K."/>
            <person name="Liang Q."/>
            <person name="Yang W."/>
            <person name="Lou X."/>
            <person name="Chen J."/>
            <person name="Feng M."/>
            <person name="Jian J."/>
            <person name="Zhang X."/>
            <person name="Luo G."/>
            <person name="Jiang Y."/>
            <person name="Liu J."/>
            <person name="Wang Z."/>
            <person name="Sha Y."/>
            <person name="Zhang B."/>
            <person name="Wu H."/>
            <person name="Tang D."/>
            <person name="Shen Q."/>
            <person name="Xue P."/>
            <person name="Zou S."/>
            <person name="Wang X."/>
            <person name="Liu X."/>
            <person name="Wang F."/>
            <person name="Yang Y."/>
            <person name="An X."/>
            <person name="Dong Z."/>
            <person name="Zhang K."/>
            <person name="Zhang X."/>
            <person name="Luo M.C."/>
            <person name="Dvorak J."/>
            <person name="Tong Y."/>
            <person name="Wang J."/>
            <person name="Yang H."/>
            <person name="Li Z."/>
            <person name="Wang D."/>
            <person name="Zhang A."/>
            <person name="Wang J."/>
        </authorList>
    </citation>
    <scope>NUCLEOTIDE SEQUENCE</scope>
    <source>
        <strain evidence="2">cv. G1812</strain>
    </source>
</reference>
<name>A0A8R7P5B3_TRIUA</name>